<evidence type="ECO:0000313" key="1">
    <source>
        <dbReference type="EMBL" id="KAJ6037944.1"/>
    </source>
</evidence>
<proteinExistence type="predicted"/>
<dbReference type="EMBL" id="JAQJZL010000009">
    <property type="protein sequence ID" value="KAJ6037944.1"/>
    <property type="molecule type" value="Genomic_DNA"/>
</dbReference>
<gene>
    <name evidence="1" type="ORF">N7460_007715</name>
</gene>
<sequence>MKSSYNMMLASPPTEALEEPSYSSYYEAISPSASLISLAFFLRGRRTVSRKPSIHTLLICCGSSEVALYSPQSSTHVRFATA</sequence>
<evidence type="ECO:0000313" key="2">
    <source>
        <dbReference type="Proteomes" id="UP001219568"/>
    </source>
</evidence>
<dbReference type="AlphaFoldDB" id="A0AAD6I9H4"/>
<reference evidence="1" key="1">
    <citation type="journal article" date="2023" name="IMA Fungus">
        <title>Comparative genomic study of the Penicillium genus elucidates a diverse pangenome and 15 lateral gene transfer events.</title>
        <authorList>
            <person name="Petersen C."/>
            <person name="Sorensen T."/>
            <person name="Nielsen M.R."/>
            <person name="Sondergaard T.E."/>
            <person name="Sorensen J.L."/>
            <person name="Fitzpatrick D.A."/>
            <person name="Frisvad J.C."/>
            <person name="Nielsen K.L."/>
        </authorList>
    </citation>
    <scope>NUCLEOTIDE SEQUENCE</scope>
    <source>
        <strain evidence="1">IBT 15450</strain>
    </source>
</reference>
<keyword evidence="2" id="KW-1185">Reference proteome</keyword>
<organism evidence="1 2">
    <name type="scientific">Penicillium canescens</name>
    <dbReference type="NCBI Taxonomy" id="5083"/>
    <lineage>
        <taxon>Eukaryota</taxon>
        <taxon>Fungi</taxon>
        <taxon>Dikarya</taxon>
        <taxon>Ascomycota</taxon>
        <taxon>Pezizomycotina</taxon>
        <taxon>Eurotiomycetes</taxon>
        <taxon>Eurotiomycetidae</taxon>
        <taxon>Eurotiales</taxon>
        <taxon>Aspergillaceae</taxon>
        <taxon>Penicillium</taxon>
    </lineage>
</organism>
<accession>A0AAD6I9H4</accession>
<protein>
    <submittedName>
        <fullName evidence="1">Uncharacterized protein</fullName>
    </submittedName>
</protein>
<dbReference type="Proteomes" id="UP001219568">
    <property type="component" value="Unassembled WGS sequence"/>
</dbReference>
<reference evidence="1" key="2">
    <citation type="submission" date="2023-01" db="EMBL/GenBank/DDBJ databases">
        <authorList>
            <person name="Petersen C."/>
        </authorList>
    </citation>
    <scope>NUCLEOTIDE SEQUENCE</scope>
    <source>
        <strain evidence="1">IBT 15450</strain>
    </source>
</reference>
<name>A0AAD6I9H4_PENCN</name>
<comment type="caution">
    <text evidence="1">The sequence shown here is derived from an EMBL/GenBank/DDBJ whole genome shotgun (WGS) entry which is preliminary data.</text>
</comment>